<feature type="signal peptide" evidence="1">
    <location>
        <begin position="1"/>
        <end position="32"/>
    </location>
</feature>
<reference evidence="2" key="1">
    <citation type="submission" date="2018-02" db="EMBL/GenBank/DDBJ databases">
        <authorList>
            <person name="Kim S.-K."/>
            <person name="Jung H.-I."/>
            <person name="Lee S.-W."/>
        </authorList>
    </citation>
    <scope>NUCLEOTIDE SEQUENCE</scope>
    <source>
        <strain evidence="2">SK3146</strain>
    </source>
</reference>
<dbReference type="RefSeq" id="WP_249863509.1">
    <property type="nucleotide sequence ID" value="NZ_CP027059.1"/>
</dbReference>
<protein>
    <submittedName>
        <fullName evidence="2">Uncharacterized protein</fullName>
    </submittedName>
</protein>
<evidence type="ECO:0000313" key="3">
    <source>
        <dbReference type="Proteomes" id="UP001057134"/>
    </source>
</evidence>
<proteinExistence type="predicted"/>
<name>A0ABY4RHL4_9BACL</name>
<sequence>MKRQSNSRTRIRSCALLLTAVLSFAAAIPAYAEGDNPGAAAAAPLSSGTAPSIGNVQLNDSASVELIDVMMQPDATNPAISFTVHVDNGGTSDLLFMDYWVRLRTKDGGEIQVHTLPQDRNKNRIAAKSQQDIHFYAVPEQAVDLHDLTFEFIQWDFSEPGFERVLARLSVPGSYPTVIPEGGEETVQVDGIPMKLSVKKLHMARNAKNSSPAIVLRLENAGNGNLKVPAYEYKFRTRDGLMYPLQAKQAQGLSIAPQEAKELELTGSIPASVNADDGELLIGLAIPEPGIIMPIGDLKLPAAAPPSGELGESFAFHNEAGSYIVQLAGVSRVPWDGQDIVNAAVKLTNQGGDTLPVPDMTAYFLFDDSVKVDAKLVNGSQAIGIGANSAIEFQAIGKIPYTYRYSQAKLVLQEKASDTPSADTLEIAVPIGLQSVPLAAAGSSYTREAEGRRARYSIAAVNTYSGPSGLLISAELEVSNLEKRAADMAPLAARFLAKDGAVFPAQVSEVRQPIGPDGKALFHVWAELPEGRSADDMQIIVGDAVAMAADSDSEGESKPDAYASPVAFELPSEKSDVQPSLKQIELFPYMISLSRINTSIHTGKLYLKFDYEITRTGHIETDMAGHRLVLVFEDHSGNQSFERSYDLKDWEAEDDGKASESGNDNALRPGKKQQFTIEVSDEDLIYKTEFLKQYSLSVYDEFQGHRKLLGKQNADWFAVSE</sequence>
<reference evidence="2" key="2">
    <citation type="journal article" date="2021" name="J Anim Sci Technol">
        <title>Complete genome sequence of Paenibacillus konkukensis sp. nov. SK3146 as a potential probiotic strain.</title>
        <authorList>
            <person name="Jung H.I."/>
            <person name="Park S."/>
            <person name="Niu K.M."/>
            <person name="Lee S.W."/>
            <person name="Kothari D."/>
            <person name="Yi K.J."/>
            <person name="Kim S.K."/>
        </authorList>
    </citation>
    <scope>NUCLEOTIDE SEQUENCE</scope>
    <source>
        <strain evidence="2">SK3146</strain>
    </source>
</reference>
<keyword evidence="3" id="KW-1185">Reference proteome</keyword>
<evidence type="ECO:0000256" key="1">
    <source>
        <dbReference type="SAM" id="SignalP"/>
    </source>
</evidence>
<accession>A0ABY4RHL4</accession>
<gene>
    <name evidence="2" type="ORF">SK3146_00421</name>
</gene>
<evidence type="ECO:0000313" key="2">
    <source>
        <dbReference type="EMBL" id="UQZ81265.1"/>
    </source>
</evidence>
<dbReference type="Proteomes" id="UP001057134">
    <property type="component" value="Chromosome"/>
</dbReference>
<keyword evidence="1" id="KW-0732">Signal</keyword>
<organism evidence="2 3">
    <name type="scientific">Paenibacillus konkukensis</name>
    <dbReference type="NCBI Taxonomy" id="2020716"/>
    <lineage>
        <taxon>Bacteria</taxon>
        <taxon>Bacillati</taxon>
        <taxon>Bacillota</taxon>
        <taxon>Bacilli</taxon>
        <taxon>Bacillales</taxon>
        <taxon>Paenibacillaceae</taxon>
        <taxon>Paenibacillus</taxon>
    </lineage>
</organism>
<dbReference type="EMBL" id="CP027059">
    <property type="protein sequence ID" value="UQZ81265.1"/>
    <property type="molecule type" value="Genomic_DNA"/>
</dbReference>
<feature type="chain" id="PRO_5046171834" evidence="1">
    <location>
        <begin position="33"/>
        <end position="721"/>
    </location>
</feature>